<accession>A0A5J4QCQ6</accession>
<gene>
    <name evidence="1" type="ORF">EZS27_031286</name>
</gene>
<keyword evidence="1" id="KW-0808">Transferase</keyword>
<reference evidence="1" key="1">
    <citation type="submission" date="2019-03" db="EMBL/GenBank/DDBJ databases">
        <title>Single cell metagenomics reveals metabolic interactions within the superorganism composed of flagellate Streblomastix strix and complex community of Bacteroidetes bacteria on its surface.</title>
        <authorList>
            <person name="Treitli S.C."/>
            <person name="Kolisko M."/>
            <person name="Husnik F."/>
            <person name="Keeling P."/>
            <person name="Hampl V."/>
        </authorList>
    </citation>
    <scope>NUCLEOTIDE SEQUENCE</scope>
    <source>
        <strain evidence="1">STM</strain>
    </source>
</reference>
<dbReference type="InterPro" id="IPR000600">
    <property type="entry name" value="ROK"/>
</dbReference>
<proteinExistence type="predicted"/>
<evidence type="ECO:0000313" key="1">
    <source>
        <dbReference type="EMBL" id="KAA6318744.1"/>
    </source>
</evidence>
<dbReference type="EC" id="2.7.1.2" evidence="1"/>
<dbReference type="AlphaFoldDB" id="A0A5J4QCQ6"/>
<dbReference type="GO" id="GO:0004340">
    <property type="term" value="F:glucokinase activity"/>
    <property type="evidence" value="ECO:0007669"/>
    <property type="project" value="UniProtKB-EC"/>
</dbReference>
<dbReference type="Pfam" id="PF00480">
    <property type="entry name" value="ROK"/>
    <property type="match status" value="1"/>
</dbReference>
<dbReference type="Gene3D" id="3.30.420.40">
    <property type="match status" value="2"/>
</dbReference>
<dbReference type="InterPro" id="IPR043129">
    <property type="entry name" value="ATPase_NBD"/>
</dbReference>
<dbReference type="SUPFAM" id="SSF53067">
    <property type="entry name" value="Actin-like ATPase domain"/>
    <property type="match status" value="1"/>
</dbReference>
<name>A0A5J4QCQ6_9ZZZZ</name>
<dbReference type="PANTHER" id="PTHR18964">
    <property type="entry name" value="ROK (REPRESSOR, ORF, KINASE) FAMILY"/>
    <property type="match status" value="1"/>
</dbReference>
<sequence length="270" mass="29222">MAVIGIDLGGTKIIGAFFDSEGNILCKTSHLLEKRKGKDVGLLVLQTMDELTAMSGKSINDIEALGICVPGIADSKTGLVWAPNIEEWENYPLQKEIEDHINNVNVKISIASDRTCYILGEKWKGAAKDAKNAIFIAVGTGIGIGLLIDGKIVHGHGDVVGAAGWFALETPYFDEYERYGCLESYASGDGIARQTKKLLKEGLLFTESALYKKEIENITAKDVFETYSRGDSLAKFVIGKAIIMWSMCAANLVSLLNPEKIVWGGGVFGP</sequence>
<keyword evidence="1" id="KW-0418">Kinase</keyword>
<organism evidence="1">
    <name type="scientific">termite gut metagenome</name>
    <dbReference type="NCBI Taxonomy" id="433724"/>
    <lineage>
        <taxon>unclassified sequences</taxon>
        <taxon>metagenomes</taxon>
        <taxon>organismal metagenomes</taxon>
    </lineage>
</organism>
<dbReference type="EMBL" id="SNRY01004096">
    <property type="protein sequence ID" value="KAA6318744.1"/>
    <property type="molecule type" value="Genomic_DNA"/>
</dbReference>
<dbReference type="PANTHER" id="PTHR18964:SF149">
    <property type="entry name" value="BIFUNCTIONAL UDP-N-ACETYLGLUCOSAMINE 2-EPIMERASE_N-ACETYLMANNOSAMINE KINASE"/>
    <property type="match status" value="1"/>
</dbReference>
<comment type="caution">
    <text evidence="1">The sequence shown here is derived from an EMBL/GenBank/DDBJ whole genome shotgun (WGS) entry which is preliminary data.</text>
</comment>
<protein>
    <submittedName>
        <fullName evidence="1">Glucokinase</fullName>
        <ecNumber evidence="1">2.7.1.2</ecNumber>
    </submittedName>
</protein>
<feature type="non-terminal residue" evidence="1">
    <location>
        <position position="270"/>
    </location>
</feature>